<keyword evidence="5" id="KW-1185">Reference proteome</keyword>
<dbReference type="SUPFAM" id="SSF82171">
    <property type="entry name" value="DPP6 N-terminal domain-like"/>
    <property type="match status" value="1"/>
</dbReference>
<protein>
    <submittedName>
        <fullName evidence="4">S9 family peptidase</fullName>
    </submittedName>
</protein>
<evidence type="ECO:0000256" key="1">
    <source>
        <dbReference type="ARBA" id="ARBA00022729"/>
    </source>
</evidence>
<gene>
    <name evidence="4" type="ORF">C1C97_003925</name>
</gene>
<evidence type="ECO:0000313" key="4">
    <source>
        <dbReference type="EMBL" id="RKQ36777.1"/>
    </source>
</evidence>
<dbReference type="EMBL" id="PNJG02000001">
    <property type="protein sequence ID" value="RKQ36777.1"/>
    <property type="molecule type" value="Genomic_DNA"/>
</dbReference>
<dbReference type="Proteomes" id="UP000249516">
    <property type="component" value="Unassembled WGS sequence"/>
</dbReference>
<evidence type="ECO:0000313" key="5">
    <source>
        <dbReference type="Proteomes" id="UP000249516"/>
    </source>
</evidence>
<dbReference type="OrthoDB" id="262125at2"/>
<evidence type="ECO:0000259" key="3">
    <source>
        <dbReference type="Pfam" id="PF00326"/>
    </source>
</evidence>
<dbReference type="Gene3D" id="3.40.50.1820">
    <property type="entry name" value="alpha/beta hydrolase"/>
    <property type="match status" value="1"/>
</dbReference>
<evidence type="ECO:0000256" key="2">
    <source>
        <dbReference type="ARBA" id="ARBA00022801"/>
    </source>
</evidence>
<dbReference type="GO" id="GO:0004252">
    <property type="term" value="F:serine-type endopeptidase activity"/>
    <property type="evidence" value="ECO:0007669"/>
    <property type="project" value="TreeGrafter"/>
</dbReference>
<proteinExistence type="predicted"/>
<dbReference type="PANTHER" id="PTHR42776:SF13">
    <property type="entry name" value="DIPEPTIDYL-PEPTIDASE 5"/>
    <property type="match status" value="1"/>
</dbReference>
<dbReference type="RefSeq" id="WP_121030073.1">
    <property type="nucleotide sequence ID" value="NZ_PNJG02000001.1"/>
</dbReference>
<reference evidence="4 5" key="1">
    <citation type="submission" date="2018-10" db="EMBL/GenBank/DDBJ databases">
        <title>Kocuria tytouropygialis sp. nov., isolated from the uropygial gland of an American barn owl (Tyto furcata).</title>
        <authorList>
            <person name="Braun M.S."/>
            <person name="Wang E."/>
            <person name="Zimmermann S."/>
            <person name="Wagner H."/>
            <person name="Wink M."/>
        </authorList>
    </citation>
    <scope>NUCLEOTIDE SEQUENCE [LARGE SCALE GENOMIC DNA]</scope>
    <source>
        <strain evidence="4 5">442</strain>
    </source>
</reference>
<accession>A0A495A9P1</accession>
<dbReference type="SUPFAM" id="SSF53474">
    <property type="entry name" value="alpha/beta-Hydrolases"/>
    <property type="match status" value="1"/>
</dbReference>
<dbReference type="InterPro" id="IPR001375">
    <property type="entry name" value="Peptidase_S9_cat"/>
</dbReference>
<feature type="domain" description="Peptidase S9 prolyl oligopeptidase catalytic" evidence="3">
    <location>
        <begin position="460"/>
        <end position="662"/>
    </location>
</feature>
<dbReference type="PANTHER" id="PTHR42776">
    <property type="entry name" value="SERINE PEPTIDASE S9 FAMILY MEMBER"/>
    <property type="match status" value="1"/>
</dbReference>
<name>A0A495A9P1_9MICC</name>
<dbReference type="Pfam" id="PF00326">
    <property type="entry name" value="Peptidase_S9"/>
    <property type="match status" value="1"/>
</dbReference>
<keyword evidence="1" id="KW-0732">Signal</keyword>
<keyword evidence="2" id="KW-0378">Hydrolase</keyword>
<dbReference type="InterPro" id="IPR029058">
    <property type="entry name" value="AB_hydrolase_fold"/>
</dbReference>
<comment type="caution">
    <text evidence="4">The sequence shown here is derived from an EMBL/GenBank/DDBJ whole genome shotgun (WGS) entry which is preliminary data.</text>
</comment>
<organism evidence="4 5">
    <name type="scientific">Kocuria tytonis</name>
    <dbReference type="NCBI Taxonomy" id="2054280"/>
    <lineage>
        <taxon>Bacteria</taxon>
        <taxon>Bacillati</taxon>
        <taxon>Actinomycetota</taxon>
        <taxon>Actinomycetes</taxon>
        <taxon>Micrococcales</taxon>
        <taxon>Micrococcaceae</taxon>
        <taxon>Kocuria</taxon>
    </lineage>
</organism>
<sequence length="674" mass="74793">MTSRYAHPEDLVATPRLAGLVAHRSGPVVVLRQELTPDGKRYVKHAWAVTEDAQPTQLTRGDQGVQEVRPTATGTVFFTSERPVDGEDDKRTRLWLLPERGDARLVLDLPEGVSNLQLGEDRLFFVSGLYPAAHDAPDAVERNREIHDRRDETGVSGVLYDSAPFRFWDHDLPAAQDALWFLDTAAVAAGEDAAATLRRVDLPQGRLGEYSVAPDGTWVLAEIATLRPEGVQRSQLWRLPVAHENGEEALLLHDTGEEDMWGAGEVSPDGTRALLTRERLWRDGVNMALSAWVHDFSTGEEIEVVPSDEHWAQDARWLDDDSFVCTSDFRGRGIVLRVRCPRGERPRVDVAAGGEGQDWTYSAVQPAGDELVGLRASYSHPLELVRWPVAESSAGVLPTCVTGLVPEDAVPGRMEEVTATAEDGTSVRAWLALPHADDDAAPHPLLVSVHGGPWGSNNQWSWRWNPWPFVAAGYAVLLPDPAISTGYGQAMIDRGQQELGGAPFTDVMALTEAATERPDIDPERQALMGGSYGGYMANWVATQTGDRFRCIVTHASLWNLDTMGATTDHTQWREAMGPSQAATYSPHRFAERIEVPLLVIHGDKDYRVPISQGIELWADLQQRTRVEGHRFLYYPDEGHWILKPANARTWYETVLAFVDEHVLGRRRERPELLG</sequence>
<dbReference type="AlphaFoldDB" id="A0A495A9P1"/>
<dbReference type="GO" id="GO:0006508">
    <property type="term" value="P:proteolysis"/>
    <property type="evidence" value="ECO:0007669"/>
    <property type="project" value="InterPro"/>
</dbReference>